<dbReference type="EMBL" id="GGEC01073140">
    <property type="protein sequence ID" value="MBX53624.1"/>
    <property type="molecule type" value="Transcribed_RNA"/>
</dbReference>
<organism evidence="1">
    <name type="scientific">Rhizophora mucronata</name>
    <name type="common">Asiatic mangrove</name>
    <dbReference type="NCBI Taxonomy" id="61149"/>
    <lineage>
        <taxon>Eukaryota</taxon>
        <taxon>Viridiplantae</taxon>
        <taxon>Streptophyta</taxon>
        <taxon>Embryophyta</taxon>
        <taxon>Tracheophyta</taxon>
        <taxon>Spermatophyta</taxon>
        <taxon>Magnoliopsida</taxon>
        <taxon>eudicotyledons</taxon>
        <taxon>Gunneridae</taxon>
        <taxon>Pentapetalae</taxon>
        <taxon>rosids</taxon>
        <taxon>fabids</taxon>
        <taxon>Malpighiales</taxon>
        <taxon>Rhizophoraceae</taxon>
        <taxon>Rhizophora</taxon>
    </lineage>
</organism>
<dbReference type="AlphaFoldDB" id="A0A2P2PFW1"/>
<reference evidence="1" key="1">
    <citation type="submission" date="2018-02" db="EMBL/GenBank/DDBJ databases">
        <title>Rhizophora mucronata_Transcriptome.</title>
        <authorList>
            <person name="Meera S.P."/>
            <person name="Sreeshan A."/>
            <person name="Augustine A."/>
        </authorList>
    </citation>
    <scope>NUCLEOTIDE SEQUENCE</scope>
    <source>
        <tissue evidence="1">Leaf</tissue>
    </source>
</reference>
<evidence type="ECO:0000313" key="1">
    <source>
        <dbReference type="EMBL" id="MBX53624.1"/>
    </source>
</evidence>
<name>A0A2P2PFW1_RHIMU</name>
<proteinExistence type="predicted"/>
<protein>
    <submittedName>
        <fullName evidence="1">Uncharacterized protein</fullName>
    </submittedName>
</protein>
<sequence length="26" mass="2918">MRLSLALALPLFYTSFLTTNLKTESS</sequence>
<accession>A0A2P2PFW1</accession>